<dbReference type="Gene3D" id="1.10.260.40">
    <property type="entry name" value="lambda repressor-like DNA-binding domains"/>
    <property type="match status" value="1"/>
</dbReference>
<comment type="caution">
    <text evidence="3">The sequence shown here is derived from an EMBL/GenBank/DDBJ whole genome shotgun (WGS) entry which is preliminary data.</text>
</comment>
<feature type="region of interest" description="Disordered" evidence="1">
    <location>
        <begin position="96"/>
        <end position="118"/>
    </location>
</feature>
<dbReference type="Pfam" id="PF13560">
    <property type="entry name" value="HTH_31"/>
    <property type="match status" value="1"/>
</dbReference>
<evidence type="ECO:0000256" key="1">
    <source>
        <dbReference type="SAM" id="MobiDB-lite"/>
    </source>
</evidence>
<keyword evidence="4" id="KW-1185">Reference proteome</keyword>
<evidence type="ECO:0000259" key="2">
    <source>
        <dbReference type="PROSITE" id="PS50943"/>
    </source>
</evidence>
<dbReference type="InterPro" id="IPR001387">
    <property type="entry name" value="Cro/C1-type_HTH"/>
</dbReference>
<dbReference type="InterPro" id="IPR010982">
    <property type="entry name" value="Lambda_DNA-bd_dom_sf"/>
</dbReference>
<evidence type="ECO:0000313" key="3">
    <source>
        <dbReference type="EMBL" id="MBO3272196.1"/>
    </source>
</evidence>
<feature type="domain" description="HTH cro/C1-type" evidence="2">
    <location>
        <begin position="25"/>
        <end position="77"/>
    </location>
</feature>
<accession>A0ABS3TEW5</accession>
<organism evidence="3 4">
    <name type="scientific">Hymenobacter defluvii</name>
    <dbReference type="NCBI Taxonomy" id="2054411"/>
    <lineage>
        <taxon>Bacteria</taxon>
        <taxon>Pseudomonadati</taxon>
        <taxon>Bacteroidota</taxon>
        <taxon>Cytophagia</taxon>
        <taxon>Cytophagales</taxon>
        <taxon>Hymenobacteraceae</taxon>
        <taxon>Hymenobacter</taxon>
    </lineage>
</organism>
<dbReference type="SMART" id="SM00530">
    <property type="entry name" value="HTH_XRE"/>
    <property type="match status" value="1"/>
</dbReference>
<evidence type="ECO:0000313" key="4">
    <source>
        <dbReference type="Proteomes" id="UP000670527"/>
    </source>
</evidence>
<protein>
    <submittedName>
        <fullName evidence="3">Helix-turn-helix transcriptional regulator</fullName>
    </submittedName>
</protein>
<dbReference type="SUPFAM" id="SSF47413">
    <property type="entry name" value="lambda repressor-like DNA-binding domains"/>
    <property type="match status" value="1"/>
</dbReference>
<name>A0ABS3TEW5_9BACT</name>
<feature type="compositionally biased region" description="Low complexity" evidence="1">
    <location>
        <begin position="108"/>
        <end position="118"/>
    </location>
</feature>
<dbReference type="RefSeq" id="WP_208308472.1">
    <property type="nucleotide sequence ID" value="NZ_JAGETX010000010.1"/>
</dbReference>
<dbReference type="Proteomes" id="UP000670527">
    <property type="component" value="Unassembled WGS sequence"/>
</dbReference>
<sequence length="118" mass="13088">MLRLYNLNWYSSSDTAVLRELGRSLRQMRLNRNQSQRAVADATGIDRATPSLIEHGRPTSLFTFVQLLRVLEQLDFLNGLTTTAGVTPVALARLTARQRRHASPAPPDSATSSPAAEW</sequence>
<dbReference type="EMBL" id="JAGETX010000010">
    <property type="protein sequence ID" value="MBO3272196.1"/>
    <property type="molecule type" value="Genomic_DNA"/>
</dbReference>
<proteinExistence type="predicted"/>
<gene>
    <name evidence="3" type="ORF">J4D97_16180</name>
</gene>
<reference evidence="3 4" key="1">
    <citation type="submission" date="2021-03" db="EMBL/GenBank/DDBJ databases">
        <authorList>
            <person name="Kim M.K."/>
        </authorList>
    </citation>
    <scope>NUCLEOTIDE SEQUENCE [LARGE SCALE GENOMIC DNA]</scope>
    <source>
        <strain evidence="3 4">BT507</strain>
    </source>
</reference>
<dbReference type="CDD" id="cd00093">
    <property type="entry name" value="HTH_XRE"/>
    <property type="match status" value="1"/>
</dbReference>
<dbReference type="PROSITE" id="PS50943">
    <property type="entry name" value="HTH_CROC1"/>
    <property type="match status" value="1"/>
</dbReference>